<keyword evidence="3" id="KW-1185">Reference proteome</keyword>
<dbReference type="STRING" id="329726.AM1_2139"/>
<feature type="transmembrane region" description="Helical" evidence="1">
    <location>
        <begin position="99"/>
        <end position="117"/>
    </location>
</feature>
<evidence type="ECO:0000256" key="1">
    <source>
        <dbReference type="SAM" id="Phobius"/>
    </source>
</evidence>
<dbReference type="Pfam" id="PF13301">
    <property type="entry name" value="DUF4079"/>
    <property type="match status" value="1"/>
</dbReference>
<dbReference type="RefSeq" id="WP_012162635.1">
    <property type="nucleotide sequence ID" value="NC_009925.1"/>
</dbReference>
<dbReference type="PANTHER" id="PTHR36738">
    <property type="entry name" value="EXPRESSED PROTEIN"/>
    <property type="match status" value="1"/>
</dbReference>
<dbReference type="GO" id="GO:0016020">
    <property type="term" value="C:membrane"/>
    <property type="evidence" value="ECO:0007669"/>
    <property type="project" value="TreeGrafter"/>
</dbReference>
<evidence type="ECO:0000313" key="3">
    <source>
        <dbReference type="Proteomes" id="UP000000268"/>
    </source>
</evidence>
<dbReference type="KEGG" id="amr:AM1_2139"/>
<dbReference type="Proteomes" id="UP000000268">
    <property type="component" value="Chromosome"/>
</dbReference>
<feature type="transmembrane region" description="Helical" evidence="1">
    <location>
        <begin position="26"/>
        <end position="46"/>
    </location>
</feature>
<feature type="transmembrane region" description="Helical" evidence="1">
    <location>
        <begin position="67"/>
        <end position="87"/>
    </location>
</feature>
<organism evidence="2 3">
    <name type="scientific">Acaryochloris marina (strain MBIC 11017)</name>
    <dbReference type="NCBI Taxonomy" id="329726"/>
    <lineage>
        <taxon>Bacteria</taxon>
        <taxon>Bacillati</taxon>
        <taxon>Cyanobacteriota</taxon>
        <taxon>Cyanophyceae</taxon>
        <taxon>Acaryochloridales</taxon>
        <taxon>Acaryochloridaceae</taxon>
        <taxon>Acaryochloris</taxon>
    </lineage>
</organism>
<dbReference type="OrthoDB" id="530812at2"/>
<reference evidence="2 3" key="1">
    <citation type="journal article" date="2008" name="Proc. Natl. Acad. Sci. U.S.A.">
        <title>Niche adaptation and genome expansion in the chlorophyll d-producing cyanobacterium Acaryochloris marina.</title>
        <authorList>
            <person name="Swingley W.D."/>
            <person name="Chen M."/>
            <person name="Cheung P.C."/>
            <person name="Conrad A.L."/>
            <person name="Dejesa L.C."/>
            <person name="Hao J."/>
            <person name="Honchak B.M."/>
            <person name="Karbach L.E."/>
            <person name="Kurdoglu A."/>
            <person name="Lahiri S."/>
            <person name="Mastrian S.D."/>
            <person name="Miyashita H."/>
            <person name="Page L."/>
            <person name="Ramakrishna P."/>
            <person name="Satoh S."/>
            <person name="Sattley W.M."/>
            <person name="Shimada Y."/>
            <person name="Taylor H.L."/>
            <person name="Tomo T."/>
            <person name="Tsuchiya T."/>
            <person name="Wang Z.T."/>
            <person name="Raymond J."/>
            <person name="Mimuro M."/>
            <person name="Blankenship R.E."/>
            <person name="Touchman J.W."/>
        </authorList>
    </citation>
    <scope>NUCLEOTIDE SEQUENCE [LARGE SCALE GENOMIC DNA]</scope>
    <source>
        <strain evidence="3">MBIC 11017</strain>
    </source>
</reference>
<proteinExistence type="predicted"/>
<protein>
    <recommendedName>
        <fullName evidence="4">DUF4079 domain-containing protein</fullName>
    </recommendedName>
</protein>
<dbReference type="InterPro" id="IPR025067">
    <property type="entry name" value="DUF4079"/>
</dbReference>
<keyword evidence="1" id="KW-0812">Transmembrane</keyword>
<evidence type="ECO:0008006" key="4">
    <source>
        <dbReference type="Google" id="ProtNLM"/>
    </source>
</evidence>
<dbReference type="Gene3D" id="1.20.120.1770">
    <property type="match status" value="1"/>
</dbReference>
<name>B0BZU4_ACAM1</name>
<sequence>MEELLAPIAGFFQSLGLPEPIVHWGHPTMMGIVVFVMGSYAGVQGWQGRLATDEEVGSKKRAAHAQVVPWMFLFIVLGYTGGVLSLVMQEQPIFESPHFWSGTAVIGLLTTNAVLSLSNFWGETSFRSAHAYIGSSALVLLVVHTLLGLKLGLSF</sequence>
<feature type="transmembrane region" description="Helical" evidence="1">
    <location>
        <begin position="129"/>
        <end position="149"/>
    </location>
</feature>
<dbReference type="eggNOG" id="ENOG50300C8">
    <property type="taxonomic scope" value="Bacteria"/>
</dbReference>
<evidence type="ECO:0000313" key="2">
    <source>
        <dbReference type="EMBL" id="ABW27154.1"/>
    </source>
</evidence>
<keyword evidence="1" id="KW-0472">Membrane</keyword>
<keyword evidence="1" id="KW-1133">Transmembrane helix</keyword>
<accession>B0BZU4</accession>
<dbReference type="HOGENOM" id="CLU_038015_2_1_3"/>
<dbReference type="EMBL" id="CP000828">
    <property type="protein sequence ID" value="ABW27154.1"/>
    <property type="molecule type" value="Genomic_DNA"/>
</dbReference>
<gene>
    <name evidence="2" type="ordered locus">AM1_2139</name>
</gene>
<dbReference type="PANTHER" id="PTHR36738:SF1">
    <property type="entry name" value="EXPRESSED PROTEIN"/>
    <property type="match status" value="1"/>
</dbReference>
<dbReference type="AlphaFoldDB" id="B0BZU4"/>